<dbReference type="AlphaFoldDB" id="A0A250X9X4"/>
<dbReference type="OrthoDB" id="543843at2759"/>
<proteinExistence type="predicted"/>
<evidence type="ECO:0000313" key="2">
    <source>
        <dbReference type="EMBL" id="GAX79867.1"/>
    </source>
</evidence>
<name>A0A250X9X4_9CHLO</name>
<keyword evidence="1" id="KW-0812">Transmembrane</keyword>
<reference evidence="2 3" key="1">
    <citation type="submission" date="2017-08" db="EMBL/GenBank/DDBJ databases">
        <title>Acidophilic green algal genome provides insights into adaptation to an acidic environment.</title>
        <authorList>
            <person name="Hirooka S."/>
            <person name="Hirose Y."/>
            <person name="Kanesaki Y."/>
            <person name="Higuchi S."/>
            <person name="Fujiwara T."/>
            <person name="Onuma R."/>
            <person name="Era A."/>
            <person name="Ohbayashi R."/>
            <person name="Uzuka A."/>
            <person name="Nozaki H."/>
            <person name="Yoshikawa H."/>
            <person name="Miyagishima S.Y."/>
        </authorList>
    </citation>
    <scope>NUCLEOTIDE SEQUENCE [LARGE SCALE GENOMIC DNA]</scope>
    <source>
        <strain evidence="2 3">NIES-2499</strain>
    </source>
</reference>
<evidence type="ECO:0000313" key="3">
    <source>
        <dbReference type="Proteomes" id="UP000232323"/>
    </source>
</evidence>
<keyword evidence="1" id="KW-0472">Membrane</keyword>
<feature type="transmembrane region" description="Helical" evidence="1">
    <location>
        <begin position="109"/>
        <end position="132"/>
    </location>
</feature>
<organism evidence="2 3">
    <name type="scientific">Chlamydomonas eustigma</name>
    <dbReference type="NCBI Taxonomy" id="1157962"/>
    <lineage>
        <taxon>Eukaryota</taxon>
        <taxon>Viridiplantae</taxon>
        <taxon>Chlorophyta</taxon>
        <taxon>core chlorophytes</taxon>
        <taxon>Chlorophyceae</taxon>
        <taxon>CS clade</taxon>
        <taxon>Chlamydomonadales</taxon>
        <taxon>Chlamydomonadaceae</taxon>
        <taxon>Chlamydomonas</taxon>
    </lineage>
</organism>
<gene>
    <name evidence="2" type="ORF">CEUSTIGMA_g7307.t1</name>
</gene>
<dbReference type="Proteomes" id="UP000232323">
    <property type="component" value="Unassembled WGS sequence"/>
</dbReference>
<keyword evidence="3" id="KW-1185">Reference proteome</keyword>
<comment type="caution">
    <text evidence="2">The sequence shown here is derived from an EMBL/GenBank/DDBJ whole genome shotgun (WGS) entry which is preliminary data.</text>
</comment>
<sequence length="137" mass="15142">MKSVFQKRRCPVLSARNPSPVILKGTLLFRFNNACYIHKAYTPAFCNPVNKEEVNNTSSPEPSQSQTWRGDLTFDQLKARLQPFYLPASFILGTLTIGLKTGFDNFSGDLSGALACAVICGLIVTALVWVVFDYSES</sequence>
<keyword evidence="1" id="KW-1133">Transmembrane helix</keyword>
<evidence type="ECO:0000256" key="1">
    <source>
        <dbReference type="SAM" id="Phobius"/>
    </source>
</evidence>
<protein>
    <submittedName>
        <fullName evidence="2">Uncharacterized protein</fullName>
    </submittedName>
</protein>
<dbReference type="EMBL" id="BEGY01000046">
    <property type="protein sequence ID" value="GAX79867.1"/>
    <property type="molecule type" value="Genomic_DNA"/>
</dbReference>
<accession>A0A250X9X4</accession>